<evidence type="ECO:0000256" key="1">
    <source>
        <dbReference type="ARBA" id="ARBA00005568"/>
    </source>
</evidence>
<dbReference type="InterPro" id="IPR005000">
    <property type="entry name" value="Aldolase/citrate-lyase_domain"/>
</dbReference>
<accession>A0ABV6ACJ6</accession>
<proteinExistence type="inferred from homology"/>
<comment type="similarity">
    <text evidence="1">Belongs to the HpcH/HpaI aldolase family.</text>
</comment>
<dbReference type="GO" id="GO:0016829">
    <property type="term" value="F:lyase activity"/>
    <property type="evidence" value="ECO:0007669"/>
    <property type="project" value="UniProtKB-KW"/>
</dbReference>
<keyword evidence="3 5" id="KW-0456">Lyase</keyword>
<dbReference type="SUPFAM" id="SSF51621">
    <property type="entry name" value="Phosphoenolpyruvate/pyruvate domain"/>
    <property type="match status" value="1"/>
</dbReference>
<dbReference type="EMBL" id="JBHMAA010000008">
    <property type="protein sequence ID" value="MFB9948347.1"/>
    <property type="molecule type" value="Genomic_DNA"/>
</dbReference>
<dbReference type="InterPro" id="IPR050251">
    <property type="entry name" value="HpcH-HpaI_aldolase"/>
</dbReference>
<evidence type="ECO:0000313" key="5">
    <source>
        <dbReference type="EMBL" id="MFB9948347.1"/>
    </source>
</evidence>
<dbReference type="Pfam" id="PF03328">
    <property type="entry name" value="HpcH_HpaI"/>
    <property type="match status" value="1"/>
</dbReference>
<organism evidence="5 6">
    <name type="scientific">Rhizobium puerariae</name>
    <dbReference type="NCBI Taxonomy" id="1585791"/>
    <lineage>
        <taxon>Bacteria</taxon>
        <taxon>Pseudomonadati</taxon>
        <taxon>Pseudomonadota</taxon>
        <taxon>Alphaproteobacteria</taxon>
        <taxon>Hyphomicrobiales</taxon>
        <taxon>Rhizobiaceae</taxon>
        <taxon>Rhizobium/Agrobacterium group</taxon>
        <taxon>Rhizobium</taxon>
    </lineage>
</organism>
<evidence type="ECO:0000259" key="4">
    <source>
        <dbReference type="Pfam" id="PF03328"/>
    </source>
</evidence>
<feature type="domain" description="HpcH/HpaI aldolase/citrate lyase" evidence="4">
    <location>
        <begin position="24"/>
        <end position="243"/>
    </location>
</feature>
<evidence type="ECO:0000313" key="6">
    <source>
        <dbReference type="Proteomes" id="UP001589692"/>
    </source>
</evidence>
<evidence type="ECO:0000256" key="3">
    <source>
        <dbReference type="ARBA" id="ARBA00023239"/>
    </source>
</evidence>
<name>A0ABV6ACJ6_9HYPH</name>
<keyword evidence="2" id="KW-0479">Metal-binding</keyword>
<dbReference type="InterPro" id="IPR040442">
    <property type="entry name" value="Pyrv_kinase-like_dom_sf"/>
</dbReference>
<gene>
    <name evidence="5" type="ORF">ACFFP0_05770</name>
</gene>
<dbReference type="Proteomes" id="UP001589692">
    <property type="component" value="Unassembled WGS sequence"/>
</dbReference>
<keyword evidence="6" id="KW-1185">Reference proteome</keyword>
<dbReference type="PANTHER" id="PTHR30502">
    <property type="entry name" value="2-KETO-3-DEOXY-L-RHAMNONATE ALDOLASE"/>
    <property type="match status" value="1"/>
</dbReference>
<reference evidence="5 6" key="1">
    <citation type="submission" date="2024-09" db="EMBL/GenBank/DDBJ databases">
        <authorList>
            <person name="Sun Q."/>
            <person name="Mori K."/>
        </authorList>
    </citation>
    <scope>NUCLEOTIDE SEQUENCE [LARGE SCALE GENOMIC DNA]</scope>
    <source>
        <strain evidence="5 6">TBRC 4938</strain>
    </source>
</reference>
<dbReference type="PANTHER" id="PTHR30502:SF0">
    <property type="entry name" value="PHOSPHOENOLPYRUVATE CARBOXYLASE FAMILY PROTEIN"/>
    <property type="match status" value="1"/>
</dbReference>
<comment type="caution">
    <text evidence="5">The sequence shown here is derived from an EMBL/GenBank/DDBJ whole genome shotgun (WGS) entry which is preliminary data.</text>
</comment>
<evidence type="ECO:0000256" key="2">
    <source>
        <dbReference type="ARBA" id="ARBA00022723"/>
    </source>
</evidence>
<dbReference type="RefSeq" id="WP_377257544.1">
    <property type="nucleotide sequence ID" value="NZ_JBHMAA010000008.1"/>
</dbReference>
<protein>
    <submittedName>
        <fullName evidence="5">HpcH/HpaI aldolase/citrate lyase family protein</fullName>
    </submittedName>
</protein>
<sequence length="257" mass="27185">MNRYPQIQEIRGKLARGEASVGSWMQIPDSSVAEILGRAGYDWVAVDLEHGTMGSRVLPDLFRAIELGGALPLARVAEGSARDCKRALDAGAGGVILPMIETAAQLRNLVSACAWPPAGTRGVGFSRANLFGKDFDRYRDGEARAPLVVAMIEHINAVADLDGILSVPGLDAIFIGPYDLSASMGLIGEFDHPDFKATIDGICARARAARVPHGQHVVAPSPGLLSASVQAGHQFIAYSMDAVFLTNSVQRPVTASP</sequence>
<dbReference type="Gene3D" id="3.20.20.60">
    <property type="entry name" value="Phosphoenolpyruvate-binding domains"/>
    <property type="match status" value="1"/>
</dbReference>
<dbReference type="InterPro" id="IPR015813">
    <property type="entry name" value="Pyrv/PenolPyrv_kinase-like_dom"/>
</dbReference>